<dbReference type="SUPFAM" id="SSF48726">
    <property type="entry name" value="Immunoglobulin"/>
    <property type="match status" value="3"/>
</dbReference>
<feature type="domain" description="Ig-like" evidence="22">
    <location>
        <begin position="9"/>
        <end position="105"/>
    </location>
</feature>
<keyword evidence="4 19" id="KW-0812">Transmembrane</keyword>
<dbReference type="FunFam" id="3.90.190.10:FF:000001">
    <property type="entry name" value="Receptor-type tyrosine-protein phosphatase F isoform A"/>
    <property type="match status" value="1"/>
</dbReference>
<evidence type="ECO:0000256" key="8">
    <source>
        <dbReference type="ARBA" id="ARBA00022912"/>
    </source>
</evidence>
<dbReference type="InterPro" id="IPR029021">
    <property type="entry name" value="Prot-tyrosine_phosphatase-like"/>
</dbReference>
<dbReference type="PRINTS" id="PR00700">
    <property type="entry name" value="PRTYPHPHTASE"/>
</dbReference>
<feature type="domain" description="Fibronectin type-III" evidence="23">
    <location>
        <begin position="309"/>
        <end position="399"/>
    </location>
</feature>
<dbReference type="FunFam" id="2.60.40.10:FF:000068">
    <property type="entry name" value="receptor-type tyrosine-protein phosphatase delta isoform X1"/>
    <property type="match status" value="1"/>
</dbReference>
<feature type="compositionally biased region" description="Basic and acidic residues" evidence="18">
    <location>
        <begin position="888"/>
        <end position="897"/>
    </location>
</feature>
<dbReference type="GO" id="GO:0098609">
    <property type="term" value="P:cell-cell adhesion"/>
    <property type="evidence" value="ECO:0007669"/>
    <property type="project" value="UniProtKB-ARBA"/>
</dbReference>
<keyword evidence="6" id="KW-0677">Repeat</keyword>
<dbReference type="GO" id="GO:0005886">
    <property type="term" value="C:plasma membrane"/>
    <property type="evidence" value="ECO:0007669"/>
    <property type="project" value="UniProtKB-ARBA"/>
</dbReference>
<dbReference type="FunFam" id="3.90.190.10:FF:000002">
    <property type="entry name" value="receptor-type tyrosine-protein phosphatase delta isoform X2"/>
    <property type="match status" value="1"/>
</dbReference>
<keyword evidence="10 19" id="KW-0472">Membrane</keyword>
<dbReference type="PROSITE" id="PS50055">
    <property type="entry name" value="TYR_PHOSPHATASE_PTP"/>
    <property type="match status" value="2"/>
</dbReference>
<dbReference type="GO" id="GO:0098978">
    <property type="term" value="C:glutamatergic synapse"/>
    <property type="evidence" value="ECO:0007669"/>
    <property type="project" value="UniProtKB-ARBA"/>
</dbReference>
<dbReference type="CDD" id="cd00063">
    <property type="entry name" value="FN3"/>
    <property type="match status" value="4"/>
</dbReference>
<dbReference type="InterPro" id="IPR007110">
    <property type="entry name" value="Ig-like_dom"/>
</dbReference>
<dbReference type="SUPFAM" id="SSF52799">
    <property type="entry name" value="(Phosphotyrosine protein) phosphatases II"/>
    <property type="match status" value="2"/>
</dbReference>
<dbReference type="CDD" id="cd05738">
    <property type="entry name" value="IgI_2_RPTP_IIa_LAR_like"/>
    <property type="match status" value="1"/>
</dbReference>
<dbReference type="FunFam" id="2.60.40.10:FF:000036">
    <property type="entry name" value="receptor-type tyrosine-protein phosphatase delta isoform X1"/>
    <property type="match status" value="1"/>
</dbReference>
<dbReference type="InterPro" id="IPR045905">
    <property type="entry name" value="R-PTP-delta_cat"/>
</dbReference>
<evidence type="ECO:0000256" key="12">
    <source>
        <dbReference type="ARBA" id="ARBA00023170"/>
    </source>
</evidence>
<evidence type="ECO:0000256" key="6">
    <source>
        <dbReference type="ARBA" id="ARBA00022737"/>
    </source>
</evidence>
<sequence length="1490" mass="167539">CLSFSLPLPLLASTHVFTRTPVDQTGVSGGVASFICQATGDPRPKIVWNKKGKKVSNQRFEVIEFDDGSGSVLRIQPLRTPRDEAIYECVASNNVGEISVSTRLTVLREDQIPRGFPTIDMGPQLKVVERTRTATMLCAASGNPDPEITWFKDFLPVDTSNNNGRIKQLRSGGTPIRGALQIEQSEESDQGKYECVATNSAGTRYSAPANLYVRVRRVPPRFSIPPTNHEIMPGGSVNITCVAVGSPMPYVKWMLGAEDLTPEDDMPIGRNVLELNDVRQSANYTCVAMSTLGVIEAIAQITVKALPKPPGTPVVTESTATSITLTWDSGNPEPVSYYIIQHKPKNSEEPYKEIDGVATTRYSVAGLSPYSDYEFRVVAVNNIGRGPPSEPVLTQTSEQAPSSAPRDVQARMLSSTTILVQWKEPEEPNGQIQGYRVYYTMDPTQHVNNWMKHNVADSQITTIGNLVPQKTYSVKVLAFTSIGDGPLSSDIQVITQTGVPGQPLNFKAEPESETSILLSWTPPRSDTIANYELVYKDGEHGEEQRITIEPGTSYRLQGLKPNSLYYFRLAARSPQGLGASTAEISARTMQSMFAKNFHVKAVMKTSVLLSWEIPENYNSAMPFKILYDDGKMVEEVDGRATQKLIVNLKPEKSYSFVLTNRGNSAGGLQHRVTAKTAPDVLRTKPAFIGKTNLDGMITVQLPEVPANENIKGYYIIIVPLKKSRGKFVKPWESPDEMELDELLKEISRKRRSLRYGREVELKPYIAAHFDVLPTEFTLGDEKHYGGFTNKQLQSGQEYVFFVLAVMEHAESKMYATSPYSDPVVSMDLDPQPITDEEEGLIWVVGPVLAVVFIICIVIAILLYKSSKPDRKRAESDSRKSSIPNSKEVPSHHPTDPVELRRLNFQTPGMASHPPIPILELADHIERLKANDNLKFSQEYESIDPGQQFTWEHSNLEVNKPKNRYANVIAYDHSRVLLSAIEGIPGSDYVNANYIDGYRKQNAYIATQGSLPETFGDFWRMIWEQRSATVVMMTKLEERSRVKCDQYWPSRGTETHGLVQVTLLDTVELATYCVRTFALYKNGSSEKREVRQFQFTAWPDHGVPEHPTPFLAFLRRVKTCNPPDAGPMVVHCSAGVGRTGCFIVIDAMLERIKHEKTVDIYGHVTLMRAQRNYMVQTEDQYIFIHDALLEAVTCGNTEVPARNLYAYIQKLTQIEAGENVTGMELEFKRLASSKAHTSRFISANLPCNKFKNRLVNIMPYESTRVCLQPIRGVEGSDYINASFIDGYRQQKAYIATQGPLAETTEDFWRMLWEHNSTIVVMLTKLREMGREKCHQYWPAERSARYQYFVVDPMAEYNMPQYILREFKVTDARDGQSRTVRQFQFTDWPEQGVPKSGEGFIDFIGQVHKTKEQFGQDGPISVHCSAGVGRTGVFITLSIVLERMRYEGVVDIFQTVKMLRTQRPAMVQTEDQYQFCYRAALEYLGSFDHYAT</sequence>
<keyword evidence="13" id="KW-0325">Glycoprotein</keyword>
<evidence type="ECO:0000256" key="19">
    <source>
        <dbReference type="SAM" id="Phobius"/>
    </source>
</evidence>
<dbReference type="SMART" id="SM00404">
    <property type="entry name" value="PTPc_motif"/>
    <property type="match status" value="2"/>
</dbReference>
<evidence type="ECO:0000256" key="13">
    <source>
        <dbReference type="ARBA" id="ARBA00023180"/>
    </source>
</evidence>
<dbReference type="InterPro" id="IPR000387">
    <property type="entry name" value="Tyr_Pase_dom"/>
</dbReference>
<dbReference type="InterPro" id="IPR036116">
    <property type="entry name" value="FN3_sf"/>
</dbReference>
<keyword evidence="9 19" id="KW-1133">Transmembrane helix</keyword>
<feature type="domain" description="Fibronectin type-III" evidence="23">
    <location>
        <begin position="404"/>
        <end position="500"/>
    </location>
</feature>
<dbReference type="FunFam" id="2.60.40.10:FF:000027">
    <property type="entry name" value="receptor-type tyrosine-protein phosphatase delta isoform X1"/>
    <property type="match status" value="1"/>
</dbReference>
<dbReference type="Pfam" id="PF00102">
    <property type="entry name" value="Y_phosphatase"/>
    <property type="match status" value="2"/>
</dbReference>
<dbReference type="FunFam" id="2.60.40.10:FF:000181">
    <property type="entry name" value="receptor-type tyrosine-protein phosphatase delta isoform X4"/>
    <property type="match status" value="1"/>
</dbReference>
<dbReference type="InterPro" id="IPR003599">
    <property type="entry name" value="Ig_sub"/>
</dbReference>
<feature type="domain" description="Ig-like" evidence="22">
    <location>
        <begin position="117"/>
        <end position="212"/>
    </location>
</feature>
<evidence type="ECO:0000259" key="20">
    <source>
        <dbReference type="PROSITE" id="PS50055"/>
    </source>
</evidence>
<dbReference type="GO" id="GO:0099054">
    <property type="term" value="P:presynapse assembly"/>
    <property type="evidence" value="ECO:0007669"/>
    <property type="project" value="UniProtKB-ARBA"/>
</dbReference>
<feature type="transmembrane region" description="Helical" evidence="19">
    <location>
        <begin position="840"/>
        <end position="863"/>
    </location>
</feature>
<evidence type="ECO:0000256" key="18">
    <source>
        <dbReference type="SAM" id="MobiDB-lite"/>
    </source>
</evidence>
<evidence type="ECO:0000256" key="3">
    <source>
        <dbReference type="ARBA" id="ARBA00013064"/>
    </source>
</evidence>
<keyword evidence="8" id="KW-0904">Protein phosphatase</keyword>
<dbReference type="EC" id="3.1.3.48" evidence="3"/>
<dbReference type="PROSITE" id="PS00383">
    <property type="entry name" value="TYR_PHOSPHATASE_1"/>
    <property type="match status" value="2"/>
</dbReference>
<dbReference type="PANTHER" id="PTHR46957:SF11">
    <property type="entry name" value="PROTEIN-TYROSINE-PHOSPHATASE"/>
    <property type="match status" value="1"/>
</dbReference>
<feature type="domain" description="Tyrosine-protein phosphatase" evidence="20">
    <location>
        <begin position="935"/>
        <end position="1190"/>
    </location>
</feature>
<dbReference type="SMART" id="SM00060">
    <property type="entry name" value="FN3"/>
    <property type="match status" value="4"/>
</dbReference>
<evidence type="ECO:0000256" key="10">
    <source>
        <dbReference type="ARBA" id="ARBA00023136"/>
    </source>
</evidence>
<proteinExistence type="inferred from homology"/>
<dbReference type="SMART" id="SM00408">
    <property type="entry name" value="IGc2"/>
    <property type="match status" value="3"/>
</dbReference>
<dbReference type="FunFam" id="2.60.40.10:FF:000023">
    <property type="entry name" value="receptor-type tyrosine-protein phosphatase delta isoform X2"/>
    <property type="match status" value="1"/>
</dbReference>
<dbReference type="InterPro" id="IPR016130">
    <property type="entry name" value="Tyr_Pase_AS"/>
</dbReference>
<dbReference type="PROSITE" id="PS50056">
    <property type="entry name" value="TYR_PHOSPHATASE_2"/>
    <property type="match status" value="2"/>
</dbReference>
<comment type="function">
    <text evidence="16">Can bidirectionally induce pre- and post-synaptic differentiation of neurons by mediating interaction with IL1RAP and IL1RAPL1 trans-synaptically. Involved in pre-synaptic differentiation through interaction with SLITRK2.</text>
</comment>
<comment type="subcellular location">
    <subcellularLocation>
        <location evidence="1">Membrane</location>
        <topology evidence="1">Single-pass type I membrane protein</topology>
    </subcellularLocation>
</comment>
<dbReference type="GO" id="GO:0099537">
    <property type="term" value="P:trans-synaptic signaling"/>
    <property type="evidence" value="ECO:0007669"/>
    <property type="project" value="UniProtKB-ARBA"/>
</dbReference>
<dbReference type="InterPro" id="IPR003961">
    <property type="entry name" value="FN3_dom"/>
</dbReference>
<evidence type="ECO:0000256" key="16">
    <source>
        <dbReference type="ARBA" id="ARBA00053769"/>
    </source>
</evidence>
<dbReference type="SUPFAM" id="SSF49265">
    <property type="entry name" value="Fibronectin type III"/>
    <property type="match status" value="3"/>
</dbReference>
<evidence type="ECO:0000256" key="5">
    <source>
        <dbReference type="ARBA" id="ARBA00022729"/>
    </source>
</evidence>
<dbReference type="PROSITE" id="PS50853">
    <property type="entry name" value="FN3"/>
    <property type="match status" value="3"/>
</dbReference>
<comment type="catalytic activity">
    <reaction evidence="15">
        <text>O-phospho-L-tyrosyl-[protein] + H2O = L-tyrosyl-[protein] + phosphate</text>
        <dbReference type="Rhea" id="RHEA:10684"/>
        <dbReference type="Rhea" id="RHEA-COMP:10136"/>
        <dbReference type="Rhea" id="RHEA-COMP:20101"/>
        <dbReference type="ChEBI" id="CHEBI:15377"/>
        <dbReference type="ChEBI" id="CHEBI:43474"/>
        <dbReference type="ChEBI" id="CHEBI:46858"/>
        <dbReference type="ChEBI" id="CHEBI:61978"/>
        <dbReference type="EC" id="3.1.3.48"/>
    </reaction>
</comment>
<evidence type="ECO:0000256" key="15">
    <source>
        <dbReference type="ARBA" id="ARBA00051722"/>
    </source>
</evidence>
<dbReference type="GO" id="GO:0004725">
    <property type="term" value="F:protein tyrosine phosphatase activity"/>
    <property type="evidence" value="ECO:0007669"/>
    <property type="project" value="UniProtKB-EC"/>
</dbReference>
<dbReference type="InterPro" id="IPR013783">
    <property type="entry name" value="Ig-like_fold"/>
</dbReference>
<feature type="domain" description="Tyrosine specific protein phosphatases" evidence="21">
    <location>
        <begin position="1399"/>
        <end position="1472"/>
    </location>
</feature>
<dbReference type="PROSITE" id="PS50835">
    <property type="entry name" value="IG_LIKE"/>
    <property type="match status" value="3"/>
</dbReference>
<keyword evidence="11" id="KW-1015">Disulfide bond</keyword>
<keyword evidence="7" id="KW-0378">Hydrolase</keyword>
<feature type="domain" description="Tyrosine specific protein phosphatases" evidence="21">
    <location>
        <begin position="1110"/>
        <end position="1181"/>
    </location>
</feature>
<evidence type="ECO:0000256" key="17">
    <source>
        <dbReference type="ARBA" id="ARBA00074819"/>
    </source>
</evidence>
<evidence type="ECO:0000259" key="21">
    <source>
        <dbReference type="PROSITE" id="PS50056"/>
    </source>
</evidence>
<dbReference type="InterPro" id="IPR013098">
    <property type="entry name" value="Ig_I-set"/>
</dbReference>
<dbReference type="CDD" id="cd14624">
    <property type="entry name" value="R-PTPc-D-1"/>
    <property type="match status" value="1"/>
</dbReference>
<dbReference type="Pfam" id="PF07679">
    <property type="entry name" value="I-set"/>
    <property type="match status" value="2"/>
</dbReference>
<comment type="similarity">
    <text evidence="2">Belongs to the protein-tyrosine phosphatase family. Receptor class 2A subfamily.</text>
</comment>
<dbReference type="GeneTree" id="ENSGT00940000153617"/>
<protein>
    <recommendedName>
        <fullName evidence="17">Receptor-type tyrosine-protein phosphatase delta</fullName>
        <ecNumber evidence="3">3.1.3.48</ecNumber>
    </recommendedName>
</protein>
<dbReference type="Ensembl" id="ENSUMAT00000033425.1">
    <property type="protein sequence ID" value="ENSUMAP00000028253.1"/>
    <property type="gene ID" value="ENSUMAG00000019968.1"/>
</dbReference>
<dbReference type="Gene3D" id="3.90.190.10">
    <property type="entry name" value="Protein tyrosine phosphatase superfamily"/>
    <property type="match status" value="2"/>
</dbReference>
<dbReference type="CDD" id="cd14628">
    <property type="entry name" value="R-PTP-D-2"/>
    <property type="match status" value="1"/>
</dbReference>
<dbReference type="Gene3D" id="2.60.40.10">
    <property type="entry name" value="Immunoglobulins"/>
    <property type="match status" value="7"/>
</dbReference>
<dbReference type="FunFam" id="2.60.40.10:FF:000010">
    <property type="entry name" value="receptor-type tyrosine-protein phosphatase delta isoform X1"/>
    <property type="match status" value="1"/>
</dbReference>
<reference evidence="24" key="1">
    <citation type="submission" date="2019-03" db="UniProtKB">
        <authorList>
            <consortium name="Ensembl"/>
        </authorList>
    </citation>
    <scope>IDENTIFICATION</scope>
</reference>
<dbReference type="InterPro" id="IPR050713">
    <property type="entry name" value="RTP_Phos/Ushers"/>
</dbReference>
<name>A0A452V4A5_URSMA</name>
<dbReference type="SMART" id="SM00194">
    <property type="entry name" value="PTPc"/>
    <property type="match status" value="2"/>
</dbReference>
<feature type="domain" description="Tyrosine-protein phosphatase" evidence="20">
    <location>
        <begin position="1222"/>
        <end position="1481"/>
    </location>
</feature>
<feature type="region of interest" description="Disordered" evidence="18">
    <location>
        <begin position="871"/>
        <end position="897"/>
    </location>
</feature>
<keyword evidence="14" id="KW-0393">Immunoglobulin domain</keyword>
<dbReference type="FunFam" id="2.60.40.10:FF:000015">
    <property type="entry name" value="receptor-type tyrosine-protein phosphatase delta isoform X2"/>
    <property type="match status" value="1"/>
</dbReference>
<evidence type="ECO:0000259" key="23">
    <source>
        <dbReference type="PROSITE" id="PS50853"/>
    </source>
</evidence>
<evidence type="ECO:0000256" key="9">
    <source>
        <dbReference type="ARBA" id="ARBA00022989"/>
    </source>
</evidence>
<evidence type="ECO:0000256" key="7">
    <source>
        <dbReference type="ARBA" id="ARBA00022801"/>
    </source>
</evidence>
<keyword evidence="5" id="KW-0732">Signal</keyword>
<dbReference type="Pfam" id="PF00041">
    <property type="entry name" value="fn3"/>
    <property type="match status" value="3"/>
</dbReference>
<dbReference type="InterPro" id="IPR003598">
    <property type="entry name" value="Ig_sub2"/>
</dbReference>
<evidence type="ECO:0000256" key="4">
    <source>
        <dbReference type="ARBA" id="ARBA00022692"/>
    </source>
</evidence>
<accession>A0A452V4A5</accession>
<dbReference type="InterPro" id="IPR003595">
    <property type="entry name" value="Tyr_Pase_cat"/>
</dbReference>
<evidence type="ECO:0000256" key="14">
    <source>
        <dbReference type="ARBA" id="ARBA00023319"/>
    </source>
</evidence>
<dbReference type="SMART" id="SM00409">
    <property type="entry name" value="IG"/>
    <property type="match status" value="4"/>
</dbReference>
<evidence type="ECO:0000256" key="11">
    <source>
        <dbReference type="ARBA" id="ARBA00023157"/>
    </source>
</evidence>
<feature type="domain" description="Fibronectin type-III" evidence="23">
    <location>
        <begin position="502"/>
        <end position="591"/>
    </location>
</feature>
<dbReference type="InterPro" id="IPR000242">
    <property type="entry name" value="PTP_cat"/>
</dbReference>
<dbReference type="Pfam" id="PF13927">
    <property type="entry name" value="Ig_3"/>
    <property type="match status" value="1"/>
</dbReference>
<gene>
    <name evidence="24" type="primary">PTPRD</name>
</gene>
<evidence type="ECO:0000313" key="24">
    <source>
        <dbReference type="Ensembl" id="ENSUMAP00000028253"/>
    </source>
</evidence>
<organism evidence="24">
    <name type="scientific">Ursus maritimus</name>
    <name type="common">Polar bear</name>
    <name type="synonym">Thalarctos maritimus</name>
    <dbReference type="NCBI Taxonomy" id="29073"/>
    <lineage>
        <taxon>Eukaryota</taxon>
        <taxon>Metazoa</taxon>
        <taxon>Chordata</taxon>
        <taxon>Craniata</taxon>
        <taxon>Vertebrata</taxon>
        <taxon>Euteleostomi</taxon>
        <taxon>Mammalia</taxon>
        <taxon>Eutheria</taxon>
        <taxon>Laurasiatheria</taxon>
        <taxon>Carnivora</taxon>
        <taxon>Caniformia</taxon>
        <taxon>Ursidae</taxon>
        <taxon>Ursus</taxon>
    </lineage>
</organism>
<dbReference type="InterPro" id="IPR036179">
    <property type="entry name" value="Ig-like_dom_sf"/>
</dbReference>
<keyword evidence="12" id="KW-0675">Receptor</keyword>
<evidence type="ECO:0000256" key="2">
    <source>
        <dbReference type="ARBA" id="ARBA00010504"/>
    </source>
</evidence>
<evidence type="ECO:0000256" key="1">
    <source>
        <dbReference type="ARBA" id="ARBA00004479"/>
    </source>
</evidence>
<dbReference type="CDD" id="cd05739">
    <property type="entry name" value="IgI_3_RPTP_IIa_LAR_like"/>
    <property type="match status" value="1"/>
</dbReference>
<dbReference type="PANTHER" id="PTHR46957">
    <property type="entry name" value="CYTOKINE RECEPTOR"/>
    <property type="match status" value="1"/>
</dbReference>
<feature type="domain" description="Ig-like" evidence="22">
    <location>
        <begin position="220"/>
        <end position="302"/>
    </location>
</feature>
<evidence type="ECO:0000259" key="22">
    <source>
        <dbReference type="PROSITE" id="PS50835"/>
    </source>
</evidence>